<dbReference type="NCBIfam" id="TIGR03959">
    <property type="entry name" value="hyd_TM1266"/>
    <property type="match status" value="1"/>
</dbReference>
<dbReference type="EMBL" id="CAACYI010000001">
    <property type="protein sequence ID" value="VFB16114.1"/>
    <property type="molecule type" value="Genomic_DNA"/>
</dbReference>
<organism evidence="1 2">
    <name type="scientific">Urinicoccus massiliensis</name>
    <dbReference type="NCBI Taxonomy" id="1723382"/>
    <lineage>
        <taxon>Bacteria</taxon>
        <taxon>Bacillati</taxon>
        <taxon>Bacillota</taxon>
        <taxon>Tissierellia</taxon>
        <taxon>Tissierellales</taxon>
        <taxon>Peptoniphilaceae</taxon>
        <taxon>Urinicoccus</taxon>
    </lineage>
</organism>
<gene>
    <name evidence="1" type="ORF">NCTC13150_00630</name>
</gene>
<dbReference type="InterPro" id="IPR045865">
    <property type="entry name" value="ACT-like_dom_sf"/>
</dbReference>
<name>A0A8H2M428_9FIRM</name>
<comment type="caution">
    <text evidence="1">The sequence shown here is derived from an EMBL/GenBank/DDBJ whole genome shotgun (WGS) entry which is preliminary data.</text>
</comment>
<dbReference type="SUPFAM" id="SSF55021">
    <property type="entry name" value="ACT-like"/>
    <property type="match status" value="1"/>
</dbReference>
<sequence length="87" mass="9690">MENKIAILSIVVNQKTAENIDQLNSLLHDYQDMIVGRMGIPYRERKVSLIAVIVDGLEDDINSLSGKLGMVPNVTVKTSYANTKDDR</sequence>
<dbReference type="AlphaFoldDB" id="A0A8H2M428"/>
<accession>A0A8H2M428</accession>
<dbReference type="Pfam" id="PF21699">
    <property type="entry name" value="TM1266-like"/>
    <property type="match status" value="1"/>
</dbReference>
<dbReference type="Gene3D" id="3.30.70.1150">
    <property type="entry name" value="ACT-like. Chain A, domain 2"/>
    <property type="match status" value="1"/>
</dbReference>
<evidence type="ECO:0000313" key="1">
    <source>
        <dbReference type="EMBL" id="VFB16114.1"/>
    </source>
</evidence>
<protein>
    <submittedName>
        <fullName evidence="1">Putative iron-only hydrogenase system regulator</fullName>
    </submittedName>
</protein>
<evidence type="ECO:0000313" key="2">
    <source>
        <dbReference type="Proteomes" id="UP000377798"/>
    </source>
</evidence>
<proteinExistence type="predicted"/>
<reference evidence="1 2" key="1">
    <citation type="submission" date="2019-02" db="EMBL/GenBank/DDBJ databases">
        <authorList>
            <consortium name="Pathogen Informatics"/>
        </authorList>
    </citation>
    <scope>NUCLEOTIDE SEQUENCE [LARGE SCALE GENOMIC DNA]</scope>
    <source>
        <strain evidence="1 2">3012STDY7089603</strain>
    </source>
</reference>
<keyword evidence="2" id="KW-1185">Reference proteome</keyword>
<dbReference type="InterPro" id="IPR023860">
    <property type="entry name" value="FeFe-hyd_TM1266"/>
</dbReference>
<dbReference type="InterPro" id="IPR027271">
    <property type="entry name" value="Acetolactate_synth/TF_NikR_C"/>
</dbReference>
<dbReference type="RefSeq" id="WP_034440602.1">
    <property type="nucleotide sequence ID" value="NZ_CAACYI010000001.1"/>
</dbReference>
<dbReference type="Proteomes" id="UP000377798">
    <property type="component" value="Unassembled WGS sequence"/>
</dbReference>